<dbReference type="Proteomes" id="UP001614394">
    <property type="component" value="Unassembled WGS sequence"/>
</dbReference>
<accession>A0ABW8C0I7</accession>
<evidence type="ECO:0000256" key="1">
    <source>
        <dbReference type="SAM" id="MobiDB-lite"/>
    </source>
</evidence>
<evidence type="ECO:0000313" key="3">
    <source>
        <dbReference type="Proteomes" id="UP001614394"/>
    </source>
</evidence>
<evidence type="ECO:0000313" key="2">
    <source>
        <dbReference type="EMBL" id="MFI9099387.1"/>
    </source>
</evidence>
<comment type="caution">
    <text evidence="2">The sequence shown here is derived from an EMBL/GenBank/DDBJ whole genome shotgun (WGS) entry which is preliminary data.</text>
</comment>
<reference evidence="2 3" key="1">
    <citation type="submission" date="2024-10" db="EMBL/GenBank/DDBJ databases">
        <title>The Natural Products Discovery Center: Release of the First 8490 Sequenced Strains for Exploring Actinobacteria Biosynthetic Diversity.</title>
        <authorList>
            <person name="Kalkreuter E."/>
            <person name="Kautsar S.A."/>
            <person name="Yang D."/>
            <person name="Bader C.D."/>
            <person name="Teijaro C.N."/>
            <person name="Fluegel L."/>
            <person name="Davis C.M."/>
            <person name="Simpson J.R."/>
            <person name="Lauterbach L."/>
            <person name="Steele A.D."/>
            <person name="Gui C."/>
            <person name="Meng S."/>
            <person name="Li G."/>
            <person name="Viehrig K."/>
            <person name="Ye F."/>
            <person name="Su P."/>
            <person name="Kiefer A.F."/>
            <person name="Nichols A."/>
            <person name="Cepeda A.J."/>
            <person name="Yan W."/>
            <person name="Fan B."/>
            <person name="Jiang Y."/>
            <person name="Adhikari A."/>
            <person name="Zheng C.-J."/>
            <person name="Schuster L."/>
            <person name="Cowan T.M."/>
            <person name="Smanski M.J."/>
            <person name="Chevrette M.G."/>
            <person name="De Carvalho L.P.S."/>
            <person name="Shen B."/>
        </authorList>
    </citation>
    <scope>NUCLEOTIDE SEQUENCE [LARGE SCALE GENOMIC DNA]</scope>
    <source>
        <strain evidence="2 3">NPDC053399</strain>
    </source>
</reference>
<protein>
    <recommendedName>
        <fullName evidence="4">HEAT repeat domain-containing protein</fullName>
    </recommendedName>
</protein>
<dbReference type="InterPro" id="IPR016024">
    <property type="entry name" value="ARM-type_fold"/>
</dbReference>
<evidence type="ECO:0008006" key="4">
    <source>
        <dbReference type="Google" id="ProtNLM"/>
    </source>
</evidence>
<organism evidence="2 3">
    <name type="scientific">Streptomyces fildesensis</name>
    <dbReference type="NCBI Taxonomy" id="375757"/>
    <lineage>
        <taxon>Bacteria</taxon>
        <taxon>Bacillati</taxon>
        <taxon>Actinomycetota</taxon>
        <taxon>Actinomycetes</taxon>
        <taxon>Kitasatosporales</taxon>
        <taxon>Streptomycetaceae</taxon>
        <taxon>Streptomyces</taxon>
    </lineage>
</organism>
<proteinExistence type="predicted"/>
<sequence>MLRRRDGPAPATVLDAERWSGLCRAAVTGRPETVEALLDALRAAVDGGLPYDRAAALDALLRSPPELLPHLDRGARAPGATTVPLRPGGTDPLRLLLASLDRDGHVRQAAVEALTGVGGPLAAAALALRTVDWVPAVRECAVAALPARTAPDEVAAAVRLLLRLGGRRRAAGRLAGYRAVLAEPGYRRAVRALAADGDPRTRRFGMELALELGEYVRGDLLRTALRDRDQVCRRLCAERLLEIDPDQAGRLMWARSAAVRELAVAALPVDVPAARLVSVLADQARMVRAQARWQLYRRGEPPARVYRRQLGRCGSGGPAGLTAGLLAGLGECGDATDVPLLLRFTEPGPAPGPGSGPVARPARVRRCAVGALGRLAPAGDLVRLLAPLALDPDPGVAREVFEALARVAAQVPAETVWVGRTRTEPAVRRAAERLAPDAGVAPVRSSRGTDRGR</sequence>
<keyword evidence="3" id="KW-1185">Reference proteome</keyword>
<gene>
    <name evidence="2" type="ORF">ACIGXA_02595</name>
</gene>
<dbReference type="SUPFAM" id="SSF48371">
    <property type="entry name" value="ARM repeat"/>
    <property type="match status" value="1"/>
</dbReference>
<name>A0ABW8C0I7_9ACTN</name>
<dbReference type="EMBL" id="JBITYG010000001">
    <property type="protein sequence ID" value="MFI9099387.1"/>
    <property type="molecule type" value="Genomic_DNA"/>
</dbReference>
<feature type="region of interest" description="Disordered" evidence="1">
    <location>
        <begin position="430"/>
        <end position="453"/>
    </location>
</feature>
<dbReference type="RefSeq" id="WP_399643731.1">
    <property type="nucleotide sequence ID" value="NZ_JBITYG010000001.1"/>
</dbReference>